<dbReference type="Proteomes" id="UP000026922">
    <property type="component" value="Unassembled WGS sequence"/>
</dbReference>
<keyword evidence="2" id="KW-1185">Reference proteome</keyword>
<proteinExistence type="predicted"/>
<evidence type="ECO:0000313" key="1">
    <source>
        <dbReference type="EMBL" id="ETZ04346.1"/>
    </source>
</evidence>
<dbReference type="EMBL" id="ARPM03000202">
    <property type="protein sequence ID" value="ETZ04346.1"/>
    <property type="molecule type" value="Genomic_DNA"/>
</dbReference>
<dbReference type="AlphaFoldDB" id="A0A061JFK0"/>
<gene>
    <name evidence="1" type="ORF">K737_301183</name>
</gene>
<organism evidence="1 2">
    <name type="scientific">Holospora undulata HU1</name>
    <dbReference type="NCBI Taxonomy" id="1321371"/>
    <lineage>
        <taxon>Bacteria</taxon>
        <taxon>Pseudomonadati</taxon>
        <taxon>Pseudomonadota</taxon>
        <taxon>Alphaproteobacteria</taxon>
        <taxon>Holosporales</taxon>
        <taxon>Holosporaceae</taxon>
        <taxon>Holospora</taxon>
    </lineage>
</organism>
<accession>A0A061JFK0</accession>
<dbReference type="RefSeq" id="WP_023491303.1">
    <property type="nucleotide sequence ID" value="NZ_ARPM03000202.1"/>
</dbReference>
<comment type="caution">
    <text evidence="1">The sequence shown here is derived from an EMBL/GenBank/DDBJ whole genome shotgun (WGS) entry which is preliminary data.</text>
</comment>
<name>A0A061JFK0_9PROT</name>
<protein>
    <submittedName>
        <fullName evidence="1">Uncharacterized protein</fullName>
    </submittedName>
</protein>
<evidence type="ECO:0000313" key="2">
    <source>
        <dbReference type="Proteomes" id="UP000026922"/>
    </source>
</evidence>
<reference evidence="1 2" key="1">
    <citation type="journal article" date="2013" name="Genome Announc.">
        <title>Draft Genome Sequence of Holospora undulata Strain HU1, a Micronucleus-Specific Symbiont of the Ciliate Paramecium caudatum.</title>
        <authorList>
            <person name="Dohra H."/>
            <person name="Suzuki H."/>
            <person name="Suzuki T."/>
            <person name="Tanaka K."/>
            <person name="Fujishima M."/>
        </authorList>
    </citation>
    <scope>NUCLEOTIDE SEQUENCE [LARGE SCALE GENOMIC DNA]</scope>
    <source>
        <strain evidence="1 2">HU1</strain>
    </source>
</reference>
<sequence length="85" mass="9987">MPFAIHIMDKDECWPSGPVPADSLWKQEENLARPRFISRLQAFIKVSKEHNMLPHLRQSAEQMLTKAYEKWDDARPLDLYSAFQS</sequence>